<proteinExistence type="predicted"/>
<accession>A0ACB5RFF7</accession>
<evidence type="ECO:0000313" key="2">
    <source>
        <dbReference type="Proteomes" id="UP001058074"/>
    </source>
</evidence>
<name>A0ACB5RFF7_9CLOT</name>
<sequence length="329" mass="39235">MLCEDLDLSIIIPAYNVEIYIRQCLDSVLRQSIENYEIILVNDGSTDTTQKICEEYTSKYSCIKLINQENKGLGAARNTGLKHANGKYIGFVDSDDFIKENMFSAMLNLAKKKDLDLVICDVELFFEDTNIRKTIENDLKADFVYHTKNTLESFFTYNVKGFAWNKIYKRYLFDGIRYEEGKYYEDIYPMFSILTKVKTMEVIKEPLYLYRQRKNNITSGCTLKHVQDFNIAIEKVNREYKNEENFNEELLSCFNILYSSTSFDLYIRYKKFKTVDIYQDYSEVYYNVPKYTFREVICNKYADGRYKINYLLWKIRLLPILKKLRYKLK</sequence>
<dbReference type="EMBL" id="BROD01000001">
    <property type="protein sequence ID" value="GKX67814.1"/>
    <property type="molecule type" value="Genomic_DNA"/>
</dbReference>
<dbReference type="Proteomes" id="UP001058074">
    <property type="component" value="Unassembled WGS sequence"/>
</dbReference>
<reference evidence="1" key="1">
    <citation type="journal article" date="2025" name="Int. J. Syst. Evol. Microbiol.">
        <title>Inconstantimicrobium mannanitabidum sp. nov., a novel member of the family Clostridiaceae isolated from anoxic soil under the treatment of reductive soil disinfestation.</title>
        <authorList>
            <person name="Ueki A."/>
            <person name="Tonouchi A."/>
            <person name="Honma S."/>
            <person name="Kaku N."/>
            <person name="Ueki K."/>
        </authorList>
    </citation>
    <scope>NUCLEOTIDE SEQUENCE</scope>
    <source>
        <strain evidence="1">TW13</strain>
    </source>
</reference>
<gene>
    <name evidence="1" type="primary">epsH</name>
    <name evidence="1" type="ORF">rsdtw13_30720</name>
</gene>
<comment type="caution">
    <text evidence="1">The sequence shown here is derived from an EMBL/GenBank/DDBJ whole genome shotgun (WGS) entry which is preliminary data.</text>
</comment>
<protein>
    <submittedName>
        <fullName evidence="1">Glycosyltransferase EpsH</fullName>
    </submittedName>
</protein>
<keyword evidence="2" id="KW-1185">Reference proteome</keyword>
<evidence type="ECO:0000313" key="1">
    <source>
        <dbReference type="EMBL" id="GKX67814.1"/>
    </source>
</evidence>
<organism evidence="1 2">
    <name type="scientific">Inconstantimicrobium mannanitabidum</name>
    <dbReference type="NCBI Taxonomy" id="1604901"/>
    <lineage>
        <taxon>Bacteria</taxon>
        <taxon>Bacillati</taxon>
        <taxon>Bacillota</taxon>
        <taxon>Clostridia</taxon>
        <taxon>Eubacteriales</taxon>
        <taxon>Clostridiaceae</taxon>
        <taxon>Inconstantimicrobium</taxon>
    </lineage>
</organism>